<accession>A0A7R9NZD9</accession>
<evidence type="ECO:0000313" key="1">
    <source>
        <dbReference type="EMBL" id="CAD7461728.1"/>
    </source>
</evidence>
<dbReference type="EMBL" id="OE005158">
    <property type="protein sequence ID" value="CAD7461728.1"/>
    <property type="molecule type" value="Genomic_DNA"/>
</dbReference>
<organism evidence="1">
    <name type="scientific">Timema tahoe</name>
    <dbReference type="NCBI Taxonomy" id="61484"/>
    <lineage>
        <taxon>Eukaryota</taxon>
        <taxon>Metazoa</taxon>
        <taxon>Ecdysozoa</taxon>
        <taxon>Arthropoda</taxon>
        <taxon>Hexapoda</taxon>
        <taxon>Insecta</taxon>
        <taxon>Pterygota</taxon>
        <taxon>Neoptera</taxon>
        <taxon>Polyneoptera</taxon>
        <taxon>Phasmatodea</taxon>
        <taxon>Timematodea</taxon>
        <taxon>Timematoidea</taxon>
        <taxon>Timematidae</taxon>
        <taxon>Timema</taxon>
    </lineage>
</organism>
<protein>
    <recommendedName>
        <fullName evidence="2">Serine-threonine/tyrosine-protein kinase catalytic domain-containing protein</fullName>
    </recommendedName>
</protein>
<sequence length="129" mass="14502">MKVLEELNAQVHKNSVNEIATMFVKSRKQFIDKSEGGASSNAGPLQELFEYQQTPDSALRDPMVQSSHVNIKSVTVRRQFISATLSGMAKLMKECWHHNPNVRLPALRIKKTLAKLASSDINVHLNLDF</sequence>
<name>A0A7R9NZD9_9NEOP</name>
<dbReference type="AlphaFoldDB" id="A0A7R9NZD9"/>
<gene>
    <name evidence="1" type="ORF">TTEB3V08_LOCUS9634</name>
</gene>
<evidence type="ECO:0008006" key="2">
    <source>
        <dbReference type="Google" id="ProtNLM"/>
    </source>
</evidence>
<reference evidence="1" key="1">
    <citation type="submission" date="2020-11" db="EMBL/GenBank/DDBJ databases">
        <authorList>
            <person name="Tran Van P."/>
        </authorList>
    </citation>
    <scope>NUCLEOTIDE SEQUENCE</scope>
</reference>
<proteinExistence type="predicted"/>